<evidence type="ECO:0000256" key="2">
    <source>
        <dbReference type="ARBA" id="ARBA00023043"/>
    </source>
</evidence>
<dbReference type="PANTHER" id="PTHR24180">
    <property type="entry name" value="CYCLIN-DEPENDENT KINASE INHIBITOR 2C-RELATED"/>
    <property type="match status" value="1"/>
</dbReference>
<proteinExistence type="predicted"/>
<dbReference type="PROSITE" id="PS50297">
    <property type="entry name" value="ANK_REP_REGION"/>
    <property type="match status" value="1"/>
</dbReference>
<keyword evidence="1" id="KW-0677">Repeat</keyword>
<dbReference type="PROSITE" id="PS50088">
    <property type="entry name" value="ANK_REPEAT"/>
    <property type="match status" value="1"/>
</dbReference>
<feature type="region of interest" description="Disordered" evidence="4">
    <location>
        <begin position="432"/>
        <end position="455"/>
    </location>
</feature>
<dbReference type="InterPro" id="IPR036770">
    <property type="entry name" value="Ankyrin_rpt-contain_sf"/>
</dbReference>
<keyword evidence="2 3" id="KW-0040">ANK repeat</keyword>
<sequence>MSVYFVDSDERNFPAVLPSRTDTQSPDILVDTDLHRRERQHLTRNLVTCERSLQKRADRKLETFKCQQALNLLSSDAHVQQKDKLKALDIRIARSVHLPVAVQENIASEKSRAQEEMSQLIESLDKKSNRLEMQIKQDTFDFDRLRGMRMSLRNSLSAVDGKSNMPIRIQYNHAATFARDMIEGLNNLPQLAQFLQIENAYYLYDCFLSLGITSVEKLMSLKHEDIRALNLPETDLACLLRLIAKGNHSIHAEKVRVLSHGFAALFPHRTKAPECYSGIYEKLKTCLSGPDLSTFKNMLSRYSSDVVNFQDDAGWTLLHRAALKKDAHIGEGQAHSVQDYQETSNLPTVDVIQSLLLARAEVHLKNKYGRTALHYAAMEGNVSTCLLLIEARAHIADLDSYGMSPMQHASLMKKGCWKDVCHLLSGETGETGKAVKSTTRRISRSKSKRVKKKGE</sequence>
<dbReference type="SMART" id="SM00248">
    <property type="entry name" value="ANK"/>
    <property type="match status" value="2"/>
</dbReference>
<dbReference type="Gene3D" id="1.25.40.20">
    <property type="entry name" value="Ankyrin repeat-containing domain"/>
    <property type="match status" value="2"/>
</dbReference>
<evidence type="ECO:0000256" key="4">
    <source>
        <dbReference type="SAM" id="MobiDB-lite"/>
    </source>
</evidence>
<evidence type="ECO:0000256" key="1">
    <source>
        <dbReference type="ARBA" id="ARBA00022737"/>
    </source>
</evidence>
<evidence type="ECO:0000313" key="5">
    <source>
        <dbReference type="EMBL" id="CAD8633172.1"/>
    </source>
</evidence>
<dbReference type="SUPFAM" id="SSF48403">
    <property type="entry name" value="Ankyrin repeat"/>
    <property type="match status" value="1"/>
</dbReference>
<accession>A0A7S0M7Q2</accession>
<protein>
    <submittedName>
        <fullName evidence="5">Uncharacterized protein</fullName>
    </submittedName>
</protein>
<dbReference type="EMBL" id="HBEZ01019618">
    <property type="protein sequence ID" value="CAD8633172.1"/>
    <property type="molecule type" value="Transcribed_RNA"/>
</dbReference>
<dbReference type="InterPro" id="IPR051637">
    <property type="entry name" value="Ank_repeat_dom-contain_49"/>
</dbReference>
<organism evidence="5">
    <name type="scientific">Cryptomonas curvata</name>
    <dbReference type="NCBI Taxonomy" id="233186"/>
    <lineage>
        <taxon>Eukaryota</taxon>
        <taxon>Cryptophyceae</taxon>
        <taxon>Cryptomonadales</taxon>
        <taxon>Cryptomonadaceae</taxon>
        <taxon>Cryptomonas</taxon>
    </lineage>
</organism>
<feature type="repeat" description="ANK" evidence="3">
    <location>
        <begin position="368"/>
        <end position="400"/>
    </location>
</feature>
<dbReference type="PANTHER" id="PTHR24180:SF45">
    <property type="entry name" value="POLY [ADP-RIBOSE] POLYMERASE TANKYRASE"/>
    <property type="match status" value="1"/>
</dbReference>
<dbReference type="Pfam" id="PF12796">
    <property type="entry name" value="Ank_2"/>
    <property type="match status" value="1"/>
</dbReference>
<feature type="compositionally biased region" description="Basic residues" evidence="4">
    <location>
        <begin position="438"/>
        <end position="455"/>
    </location>
</feature>
<dbReference type="AlphaFoldDB" id="A0A7S0M7Q2"/>
<gene>
    <name evidence="5" type="ORF">CCUR1050_LOCUS10853</name>
</gene>
<dbReference type="InterPro" id="IPR002110">
    <property type="entry name" value="Ankyrin_rpt"/>
</dbReference>
<reference evidence="5" key="1">
    <citation type="submission" date="2021-01" db="EMBL/GenBank/DDBJ databases">
        <authorList>
            <person name="Corre E."/>
            <person name="Pelletier E."/>
            <person name="Niang G."/>
            <person name="Scheremetjew M."/>
            <person name="Finn R."/>
            <person name="Kale V."/>
            <person name="Holt S."/>
            <person name="Cochrane G."/>
            <person name="Meng A."/>
            <person name="Brown T."/>
            <person name="Cohen L."/>
        </authorList>
    </citation>
    <scope>NUCLEOTIDE SEQUENCE</scope>
    <source>
        <strain evidence="5">CCAP979/52</strain>
    </source>
</reference>
<evidence type="ECO:0000256" key="3">
    <source>
        <dbReference type="PROSITE-ProRule" id="PRU00023"/>
    </source>
</evidence>
<name>A0A7S0M7Q2_9CRYP</name>